<feature type="compositionally biased region" description="Basic and acidic residues" evidence="2">
    <location>
        <begin position="191"/>
        <end position="202"/>
    </location>
</feature>
<dbReference type="OMA" id="IQGPHIK"/>
<reference evidence="4" key="1">
    <citation type="journal article" date="2020" name="Microb. Genom.">
        <title>Genetic diversity of clinical and environmental Mucorales isolates obtained from an investigation of mucormycosis cases among solid organ transplant recipients.</title>
        <authorList>
            <person name="Nguyen M.H."/>
            <person name="Kaul D."/>
            <person name="Muto C."/>
            <person name="Cheng S.J."/>
            <person name="Richter R.A."/>
            <person name="Bruno V.M."/>
            <person name="Liu G."/>
            <person name="Beyhan S."/>
            <person name="Sundermann A.J."/>
            <person name="Mounaud S."/>
            <person name="Pasculle A.W."/>
            <person name="Nierman W.C."/>
            <person name="Driscoll E."/>
            <person name="Cumbie R."/>
            <person name="Clancy C.J."/>
            <person name="Dupont C.L."/>
        </authorList>
    </citation>
    <scope>NUCLEOTIDE SEQUENCE</scope>
    <source>
        <strain evidence="4">GL16</strain>
    </source>
</reference>
<dbReference type="PANTHER" id="PTHR41733:SF1">
    <property type="entry name" value="CHROMOSOME UNDETERMINED SCAFFOLD_30, WHOLE GENOME SHOTGUN SEQUENCE"/>
    <property type="match status" value="1"/>
</dbReference>
<dbReference type="SUPFAM" id="SSF46689">
    <property type="entry name" value="Homeodomain-like"/>
    <property type="match status" value="1"/>
</dbReference>
<evidence type="ECO:0000259" key="3">
    <source>
        <dbReference type="PROSITE" id="PS50090"/>
    </source>
</evidence>
<feature type="domain" description="Myb-like" evidence="3">
    <location>
        <begin position="36"/>
        <end position="81"/>
    </location>
</feature>
<dbReference type="OrthoDB" id="608866at2759"/>
<feature type="region of interest" description="Disordered" evidence="2">
    <location>
        <begin position="271"/>
        <end position="303"/>
    </location>
</feature>
<evidence type="ECO:0000256" key="1">
    <source>
        <dbReference type="SAM" id="Coils"/>
    </source>
</evidence>
<feature type="compositionally biased region" description="Low complexity" evidence="2">
    <location>
        <begin position="203"/>
        <end position="217"/>
    </location>
</feature>
<dbReference type="AlphaFoldDB" id="A0A9P6YCM5"/>
<accession>A0A9P6YCM5</accession>
<evidence type="ECO:0000256" key="2">
    <source>
        <dbReference type="SAM" id="MobiDB-lite"/>
    </source>
</evidence>
<dbReference type="Pfam" id="PF00249">
    <property type="entry name" value="Myb_DNA-binding"/>
    <property type="match status" value="1"/>
</dbReference>
<protein>
    <recommendedName>
        <fullName evidence="3">Myb-like domain-containing protein</fullName>
    </recommendedName>
</protein>
<dbReference type="EMBL" id="JAANIT010000825">
    <property type="protein sequence ID" value="KAG1544197.1"/>
    <property type="molecule type" value="Genomic_DNA"/>
</dbReference>
<feature type="region of interest" description="Disordered" evidence="2">
    <location>
        <begin position="191"/>
        <end position="252"/>
    </location>
</feature>
<name>A0A9P6YCM5_RHIOR</name>
<feature type="compositionally biased region" description="Acidic residues" evidence="2">
    <location>
        <begin position="271"/>
        <end position="291"/>
    </location>
</feature>
<keyword evidence="1" id="KW-0175">Coiled coil</keyword>
<organism evidence="4 5">
    <name type="scientific">Rhizopus oryzae</name>
    <name type="common">Mucormycosis agent</name>
    <name type="synonym">Rhizopus arrhizus var. delemar</name>
    <dbReference type="NCBI Taxonomy" id="64495"/>
    <lineage>
        <taxon>Eukaryota</taxon>
        <taxon>Fungi</taxon>
        <taxon>Fungi incertae sedis</taxon>
        <taxon>Mucoromycota</taxon>
        <taxon>Mucoromycotina</taxon>
        <taxon>Mucoromycetes</taxon>
        <taxon>Mucorales</taxon>
        <taxon>Mucorineae</taxon>
        <taxon>Rhizopodaceae</taxon>
        <taxon>Rhizopus</taxon>
    </lineage>
</organism>
<comment type="caution">
    <text evidence="4">The sequence shown here is derived from an EMBL/GenBank/DDBJ whole genome shotgun (WGS) entry which is preliminary data.</text>
</comment>
<proteinExistence type="predicted"/>
<dbReference type="InterPro" id="IPR001005">
    <property type="entry name" value="SANT/Myb"/>
</dbReference>
<dbReference type="InterPro" id="IPR009057">
    <property type="entry name" value="Homeodomain-like_sf"/>
</dbReference>
<feature type="coiled-coil region" evidence="1">
    <location>
        <begin position="160"/>
        <end position="190"/>
    </location>
</feature>
<evidence type="ECO:0000313" key="4">
    <source>
        <dbReference type="EMBL" id="KAG1544197.1"/>
    </source>
</evidence>
<dbReference type="Proteomes" id="UP000717996">
    <property type="component" value="Unassembled WGS sequence"/>
</dbReference>
<gene>
    <name evidence="4" type="ORF">G6F51_006214</name>
</gene>
<sequence>MSGTTMKPRSMTAGARNVLRSNDSASLWNCTLSPGWSEEESEILRKALMKFGIGNWAKIIESGCLPGKTNAQMNLQLQRLLGQQSTAEFAGLHIDPKVIGAKNSKIQGPHIRRKNNCIVNTGGKLSREELKKRVASNKEEYELPEEEWKSIELPKVEDPVVILEQKREDMKRLKQELEKVQASILKMTQAHPDRMDKLKSEVTESPSTSTPGTPITEAQQDKEEEEEIKIDDDGDIVIGNKSVDDEEDEYEAMETSMLDQDYALAMELQKEEDELLGEYSEQEQFSEDDEEYNNKKKRRVTRK</sequence>
<dbReference type="PROSITE" id="PS50090">
    <property type="entry name" value="MYB_LIKE"/>
    <property type="match status" value="1"/>
</dbReference>
<evidence type="ECO:0000313" key="5">
    <source>
        <dbReference type="Proteomes" id="UP000717996"/>
    </source>
</evidence>
<feature type="compositionally biased region" description="Acidic residues" evidence="2">
    <location>
        <begin position="222"/>
        <end position="235"/>
    </location>
</feature>
<dbReference type="Gene3D" id="1.10.10.60">
    <property type="entry name" value="Homeodomain-like"/>
    <property type="match status" value="1"/>
</dbReference>
<dbReference type="PANTHER" id="PTHR41733">
    <property type="entry name" value="UBIQUITIN-ASSOCIATED/TRANSLATION ELONGATION FACTOR EF1B, N-TERMINAL, EUKARYOTE"/>
    <property type="match status" value="1"/>
</dbReference>